<dbReference type="EMBL" id="CP059894">
    <property type="protein sequence ID" value="QNJ96475.1"/>
    <property type="molecule type" value="Genomic_DNA"/>
</dbReference>
<organism evidence="1 2">
    <name type="scientific">Mycolicibacterium fluoranthenivorans</name>
    <dbReference type="NCBI Taxonomy" id="258505"/>
    <lineage>
        <taxon>Bacteria</taxon>
        <taxon>Bacillati</taxon>
        <taxon>Actinomycetota</taxon>
        <taxon>Actinomycetes</taxon>
        <taxon>Mycobacteriales</taxon>
        <taxon>Mycobacteriaceae</taxon>
        <taxon>Mycolicibacterium</taxon>
    </lineage>
</organism>
<reference evidence="1 2" key="1">
    <citation type="submission" date="2020-07" db="EMBL/GenBank/DDBJ databases">
        <title>Draft genome sequence of four isobutane-metabolizing strains capable of cometabolically degrading diverse ether contaminants.</title>
        <authorList>
            <person name="Chen W."/>
            <person name="Faulkner N."/>
            <person name="Smith C."/>
            <person name="Hyman M."/>
        </authorList>
    </citation>
    <scope>NUCLEOTIDE SEQUENCE [LARGE SCALE GENOMIC DNA]</scope>
    <source>
        <strain evidence="1 2">2A</strain>
    </source>
</reference>
<dbReference type="RefSeq" id="WP_187099566.1">
    <property type="nucleotide sequence ID" value="NZ_CP059894.1"/>
</dbReference>
<dbReference type="Proteomes" id="UP000515498">
    <property type="component" value="Chromosome"/>
</dbReference>
<sequence length="74" mass="7873">MNWIGTTTGLKQTNEGPVGYTVHDQLLKTLPPFHSISVSGSICGVDDKGTTACKDAQGRGFILSPAWSGWLPKV</sequence>
<evidence type="ECO:0000313" key="1">
    <source>
        <dbReference type="EMBL" id="QNJ96475.1"/>
    </source>
</evidence>
<evidence type="ECO:0000313" key="2">
    <source>
        <dbReference type="Proteomes" id="UP000515498"/>
    </source>
</evidence>
<dbReference type="KEGG" id="mflu:HZU40_14120"/>
<name>A0A7G8PQ59_9MYCO</name>
<proteinExistence type="predicted"/>
<gene>
    <name evidence="1" type="ORF">HZU40_14120</name>
</gene>
<accession>A0A7G8PQ59</accession>
<dbReference type="AlphaFoldDB" id="A0A7G8PQ59"/>
<protein>
    <submittedName>
        <fullName evidence="1">Uncharacterized protein</fullName>
    </submittedName>
</protein>